<dbReference type="AlphaFoldDB" id="A0A6P7YIR5"/>
<dbReference type="FunFam" id="4.10.410.10:FF:000004">
    <property type="entry name" value="Tissue factor pathway inhibitor"/>
    <property type="match status" value="1"/>
</dbReference>
<dbReference type="InParanoid" id="A0A6P7YIR5"/>
<evidence type="ECO:0000256" key="4">
    <source>
        <dbReference type="ARBA" id="ARBA00023157"/>
    </source>
</evidence>
<evidence type="ECO:0000256" key="5">
    <source>
        <dbReference type="ARBA" id="ARBA00023180"/>
    </source>
</evidence>
<dbReference type="PROSITE" id="PS00280">
    <property type="entry name" value="BPTI_KUNITZ_1"/>
    <property type="match status" value="3"/>
</dbReference>
<dbReference type="SMART" id="SM00131">
    <property type="entry name" value="KU"/>
    <property type="match status" value="3"/>
</dbReference>
<evidence type="ECO:0000313" key="8">
    <source>
        <dbReference type="Proteomes" id="UP000515156"/>
    </source>
</evidence>
<reference evidence="9" key="1">
    <citation type="submission" date="2025-08" db="UniProtKB">
        <authorList>
            <consortium name="RefSeq"/>
        </authorList>
    </citation>
    <scope>IDENTIFICATION</scope>
</reference>
<dbReference type="GO" id="GO:0004867">
    <property type="term" value="F:serine-type endopeptidase inhibitor activity"/>
    <property type="evidence" value="ECO:0007669"/>
    <property type="project" value="UniProtKB-KW"/>
</dbReference>
<gene>
    <name evidence="9" type="primary">LOC115472626</name>
</gene>
<dbReference type="InterPro" id="IPR036880">
    <property type="entry name" value="Kunitz_BPTI_sf"/>
</dbReference>
<organism evidence="8 9">
    <name type="scientific">Microcaecilia unicolor</name>
    <dbReference type="NCBI Taxonomy" id="1415580"/>
    <lineage>
        <taxon>Eukaryota</taxon>
        <taxon>Metazoa</taxon>
        <taxon>Chordata</taxon>
        <taxon>Craniata</taxon>
        <taxon>Vertebrata</taxon>
        <taxon>Euteleostomi</taxon>
        <taxon>Amphibia</taxon>
        <taxon>Gymnophiona</taxon>
        <taxon>Siphonopidae</taxon>
        <taxon>Microcaecilia</taxon>
    </lineage>
</organism>
<evidence type="ECO:0000259" key="7">
    <source>
        <dbReference type="PROSITE" id="PS50279"/>
    </source>
</evidence>
<name>A0A6P7YIR5_9AMPH</name>
<dbReference type="GeneID" id="115472626"/>
<dbReference type="FunFam" id="4.10.410.10:FF:000010">
    <property type="entry name" value="Alpha1-microglobulin/bikunin (AMBP)"/>
    <property type="match status" value="1"/>
</dbReference>
<dbReference type="KEGG" id="muo:115472626"/>
<dbReference type="OrthoDB" id="196393at2759"/>
<keyword evidence="5" id="KW-0325">Glycoprotein</keyword>
<keyword evidence="8" id="KW-1185">Reference proteome</keyword>
<accession>A0A6P7YIR5</accession>
<dbReference type="InterPro" id="IPR020901">
    <property type="entry name" value="Prtase_inh_Kunz-CS"/>
</dbReference>
<dbReference type="SUPFAM" id="SSF57362">
    <property type="entry name" value="BPTI-like"/>
    <property type="match status" value="3"/>
</dbReference>
<dbReference type="PANTHER" id="PTHR46676:SF1">
    <property type="entry name" value="PROTEIN AMBP"/>
    <property type="match status" value="1"/>
</dbReference>
<sequence length="197" mass="22157">MKLMLVLSVGLLLTLLQAHALEESLPEGHRDFCLLEPDPGLCQALMPKYFYNSTSQACERFNYGGCGGNKNNFVSKDQCVESCINKNYCGQDKVVGPCKAKNNRYFYNSTSKACELFVYGGCFGNGNNFFLEEECKQICRTKEHCSLPLDSGPCMAYFPVWGYDPKKDDCIRFIHGGCKGNMNRFSTEDECENVCED</sequence>
<keyword evidence="2" id="KW-0677">Repeat</keyword>
<dbReference type="PANTHER" id="PTHR46676">
    <property type="entry name" value="PROTEIN AMBP"/>
    <property type="match status" value="1"/>
</dbReference>
<evidence type="ECO:0000313" key="9">
    <source>
        <dbReference type="RefSeq" id="XP_030062804.1"/>
    </source>
</evidence>
<feature type="domain" description="BPTI/Kunitz inhibitor" evidence="7">
    <location>
        <begin position="33"/>
        <end position="83"/>
    </location>
</feature>
<evidence type="ECO:0000256" key="1">
    <source>
        <dbReference type="ARBA" id="ARBA00022690"/>
    </source>
</evidence>
<keyword evidence="3" id="KW-0722">Serine protease inhibitor</keyword>
<keyword evidence="4" id="KW-1015">Disulfide bond</keyword>
<dbReference type="InterPro" id="IPR002223">
    <property type="entry name" value="Kunitz_BPTI"/>
</dbReference>
<dbReference type="Pfam" id="PF00014">
    <property type="entry name" value="Kunitz_BPTI"/>
    <property type="match status" value="3"/>
</dbReference>
<feature type="domain" description="BPTI/Kunitz inhibitor" evidence="7">
    <location>
        <begin position="89"/>
        <end position="139"/>
    </location>
</feature>
<dbReference type="PRINTS" id="PR00759">
    <property type="entry name" value="BASICPTASE"/>
</dbReference>
<evidence type="ECO:0000256" key="3">
    <source>
        <dbReference type="ARBA" id="ARBA00022900"/>
    </source>
</evidence>
<evidence type="ECO:0000256" key="6">
    <source>
        <dbReference type="SAM" id="SignalP"/>
    </source>
</evidence>
<protein>
    <submittedName>
        <fullName evidence="9">Carboxypeptidase inhibitor SmCI-like isoform X1</fullName>
    </submittedName>
</protein>
<dbReference type="InterPro" id="IPR029856">
    <property type="entry name" value="AMBP"/>
</dbReference>
<feature type="signal peptide" evidence="6">
    <location>
        <begin position="1"/>
        <end position="20"/>
    </location>
</feature>
<keyword evidence="1" id="KW-0646">Protease inhibitor</keyword>
<feature type="domain" description="BPTI/Kunitz inhibitor" evidence="7">
    <location>
        <begin position="145"/>
        <end position="195"/>
    </location>
</feature>
<proteinExistence type="predicted"/>
<dbReference type="CDD" id="cd00109">
    <property type="entry name" value="Kunitz-type"/>
    <property type="match status" value="1"/>
</dbReference>
<dbReference type="Gene3D" id="4.10.410.10">
    <property type="entry name" value="Pancreatic trypsin inhibitor Kunitz domain"/>
    <property type="match status" value="3"/>
</dbReference>
<dbReference type="PROSITE" id="PS50279">
    <property type="entry name" value="BPTI_KUNITZ_2"/>
    <property type="match status" value="3"/>
</dbReference>
<dbReference type="Proteomes" id="UP000515156">
    <property type="component" value="Chromosome 6"/>
</dbReference>
<evidence type="ECO:0000256" key="2">
    <source>
        <dbReference type="ARBA" id="ARBA00022737"/>
    </source>
</evidence>
<feature type="chain" id="PRO_5028294801" evidence="6">
    <location>
        <begin position="21"/>
        <end position="197"/>
    </location>
</feature>
<keyword evidence="6" id="KW-0732">Signal</keyword>
<dbReference type="RefSeq" id="XP_030062804.1">
    <property type="nucleotide sequence ID" value="XM_030206944.1"/>
</dbReference>